<keyword evidence="2" id="KW-0645">Protease</keyword>
<dbReference type="InterPro" id="IPR036059">
    <property type="entry name" value="TldD/PmbA_sf"/>
</dbReference>
<dbReference type="OrthoDB" id="9803213at2"/>
<dbReference type="GO" id="GO:0008237">
    <property type="term" value="F:metallopeptidase activity"/>
    <property type="evidence" value="ECO:0007669"/>
    <property type="project" value="UniProtKB-KW"/>
</dbReference>
<dbReference type="GO" id="GO:0005829">
    <property type="term" value="C:cytosol"/>
    <property type="evidence" value="ECO:0007669"/>
    <property type="project" value="TreeGrafter"/>
</dbReference>
<feature type="domain" description="Metalloprotease TldD/E N-terminal" evidence="5">
    <location>
        <begin position="11"/>
        <end position="64"/>
    </location>
</feature>
<accession>A0A4Z0D050</accession>
<sequence>MFKFPKGLYTDVRIEDVYETKIIYSMGEIEESKERTYRAAFIRIFDGEKWYYNSISNTEDIQAEIDLLSQYAKPNQQIEENPVVKKFQVNKDELLKFEHNDIKKISIKEKQNLLKEYFPVLKEYEFIKHWKAYYVDRKIYKEFYSSKGSSVKFDNQTAGLAIKMQFVKGDKLLSETFQKASNDINDLRGKTEECKSFISKCHDFLINSKPVEPGKYTVILSPIAAGVFAHESFGHKSESDFMIGDETMKKEWAIGKTVGKEFLNIVDDGNLDGSGYVPYDDEGTRAEKTYLIKNGLLSGRLHSTNTAYYLDEDLTGNARAVNFEFEPIVRMTTTYIEQGNMTKEELFSEVKNGIFIDDIKHGSGMSTFTIAPSLAYYIRDGKIAEPVNISVVTGNVMETLNEIDGLSNEVEIMSFILGGCGKMEQFPLPVGFGGPFVRVKSLNIQ</sequence>
<evidence type="ECO:0000259" key="6">
    <source>
        <dbReference type="Pfam" id="PF19289"/>
    </source>
</evidence>
<dbReference type="InterPro" id="IPR051463">
    <property type="entry name" value="Peptidase_U62_metallo"/>
</dbReference>
<dbReference type="GO" id="GO:0006508">
    <property type="term" value="P:proteolysis"/>
    <property type="evidence" value="ECO:0007669"/>
    <property type="project" value="UniProtKB-KW"/>
</dbReference>
<gene>
    <name evidence="7" type="ORF">E4100_09140</name>
</gene>
<evidence type="ECO:0000256" key="1">
    <source>
        <dbReference type="ARBA" id="ARBA00005836"/>
    </source>
</evidence>
<comment type="caution">
    <text evidence="7">The sequence shown here is derived from an EMBL/GenBank/DDBJ whole genome shotgun (WGS) entry which is preliminary data.</text>
</comment>
<dbReference type="Proteomes" id="UP000298381">
    <property type="component" value="Unassembled WGS sequence"/>
</dbReference>
<dbReference type="EMBL" id="SRIB01000021">
    <property type="protein sequence ID" value="TFZ39151.1"/>
    <property type="molecule type" value="Genomic_DNA"/>
</dbReference>
<dbReference type="SUPFAM" id="SSF111283">
    <property type="entry name" value="Putative modulator of DNA gyrase, PmbA/TldD"/>
    <property type="match status" value="1"/>
</dbReference>
<dbReference type="InterPro" id="IPR045569">
    <property type="entry name" value="Metalloprtase-TldD/E_C"/>
</dbReference>
<evidence type="ECO:0000256" key="2">
    <source>
        <dbReference type="ARBA" id="ARBA00022670"/>
    </source>
</evidence>
<protein>
    <submittedName>
        <fullName evidence="7">TldD/PmbA family protein</fullName>
    </submittedName>
</protein>
<dbReference type="InterPro" id="IPR002510">
    <property type="entry name" value="Metalloprtase-TldD/E_N"/>
</dbReference>
<dbReference type="Pfam" id="PF01523">
    <property type="entry name" value="PmbA_TldD_1st"/>
    <property type="match status" value="1"/>
</dbReference>
<keyword evidence="3" id="KW-0378">Hydrolase</keyword>
<dbReference type="PANTHER" id="PTHR30624">
    <property type="entry name" value="UNCHARACTERIZED PROTEIN TLDD AND PMBA"/>
    <property type="match status" value="1"/>
</dbReference>
<comment type="similarity">
    <text evidence="1">Belongs to the peptidase U62 family.</text>
</comment>
<dbReference type="RefSeq" id="WP_135271746.1">
    <property type="nucleotide sequence ID" value="NZ_SRIB01000021.1"/>
</dbReference>
<organism evidence="7 8">
    <name type="scientific">Soehngenia longivitae</name>
    <dbReference type="NCBI Taxonomy" id="2562294"/>
    <lineage>
        <taxon>Bacteria</taxon>
        <taxon>Bacillati</taxon>
        <taxon>Bacillota</taxon>
        <taxon>Tissierellia</taxon>
        <taxon>Tissierellales</taxon>
        <taxon>Tissierellaceae</taxon>
        <taxon>Soehngenia</taxon>
    </lineage>
</organism>
<reference evidence="7 8" key="1">
    <citation type="submission" date="2019-03" db="EMBL/GenBank/DDBJ databases">
        <title>Draft genome sequence data and analysis of a Fermenting Bacterium, Soehngenia longevitae strain 1933PT, isolated from petroleum reservoir in Azerbaijan.</title>
        <authorList>
            <person name="Grouzdev D.S."/>
            <person name="Bidzhieva S.K."/>
            <person name="Sokolova D.S."/>
            <person name="Tourova T.P."/>
            <person name="Poltaraus A.B."/>
            <person name="Nazina T.N."/>
        </authorList>
    </citation>
    <scope>NUCLEOTIDE SEQUENCE [LARGE SCALE GENOMIC DNA]</scope>
    <source>
        <strain evidence="7 8">1933P</strain>
    </source>
</reference>
<evidence type="ECO:0000313" key="8">
    <source>
        <dbReference type="Proteomes" id="UP000298381"/>
    </source>
</evidence>
<evidence type="ECO:0000256" key="3">
    <source>
        <dbReference type="ARBA" id="ARBA00022801"/>
    </source>
</evidence>
<keyword evidence="8" id="KW-1185">Reference proteome</keyword>
<dbReference type="Pfam" id="PF19289">
    <property type="entry name" value="PmbA_TldD_3rd"/>
    <property type="match status" value="1"/>
</dbReference>
<dbReference type="Gene3D" id="3.30.2290.10">
    <property type="entry name" value="PmbA/TldD superfamily"/>
    <property type="match status" value="1"/>
</dbReference>
<evidence type="ECO:0000259" key="5">
    <source>
        <dbReference type="Pfam" id="PF01523"/>
    </source>
</evidence>
<dbReference type="InterPro" id="IPR035068">
    <property type="entry name" value="TldD/PmbA_N"/>
</dbReference>
<dbReference type="AlphaFoldDB" id="A0A4Z0D050"/>
<dbReference type="PANTHER" id="PTHR30624:SF0">
    <property type="entry name" value="METALLOPROTEASE SLR0863"/>
    <property type="match status" value="1"/>
</dbReference>
<proteinExistence type="inferred from homology"/>
<evidence type="ECO:0000313" key="7">
    <source>
        <dbReference type="EMBL" id="TFZ39151.1"/>
    </source>
</evidence>
<evidence type="ECO:0000256" key="4">
    <source>
        <dbReference type="ARBA" id="ARBA00023049"/>
    </source>
</evidence>
<name>A0A4Z0D050_9FIRM</name>
<keyword evidence="4" id="KW-0482">Metalloprotease</keyword>
<feature type="domain" description="Metalloprotease TldD/E C-terminal" evidence="6">
    <location>
        <begin position="213"/>
        <end position="444"/>
    </location>
</feature>